<sequence length="345" mass="37250">MFDRRSSEGTILSATALFVDSAAIENQLAAARQAIATRDTISRVVLTACGGSFAVMQPIEYLFGTKAVSLEATALNAAEFTSRASSRVDADTLVVLCSHSGTTPETVAAAKHARERGALTVAFTFDPTSPLAEASEHVVAYQHGEGKSEAHVGPALLLRLAAGILDDREQAGIVGAVDEAVAQLPTLVPAAREAHSAAADAWGYRHRRESLIYTMAAGSNYGSAYSFAICLLQEMQWVHSAAIHAGEYFHGPFEITEEDVPFIALLGLDETRSVEQRAVDFVTKHSDRVLVIDAQEFGLDVVAPEVRGIVAHLLFNVVLRAYADALADHRGHPLSVRRYMWRMEY</sequence>
<feature type="domain" description="SIS" evidence="1">
    <location>
        <begin position="31"/>
        <end position="173"/>
    </location>
</feature>
<evidence type="ECO:0000259" key="1">
    <source>
        <dbReference type="PROSITE" id="PS51464"/>
    </source>
</evidence>
<dbReference type="Pfam" id="PF01380">
    <property type="entry name" value="SIS"/>
    <property type="match status" value="1"/>
</dbReference>
<dbReference type="InterPro" id="IPR001347">
    <property type="entry name" value="SIS_dom"/>
</dbReference>
<dbReference type="PROSITE" id="PS51464">
    <property type="entry name" value="SIS"/>
    <property type="match status" value="1"/>
</dbReference>
<evidence type="ECO:0000313" key="2">
    <source>
        <dbReference type="EMBL" id="SDS20721.1"/>
    </source>
</evidence>
<dbReference type="Gene3D" id="3.40.50.10490">
    <property type="entry name" value="Glucose-6-phosphate isomerase like protein, domain 1"/>
    <property type="match status" value="1"/>
</dbReference>
<gene>
    <name evidence="2" type="ORF">SAMN04489809_1330</name>
</gene>
<dbReference type="AlphaFoldDB" id="A0A1H1QB26"/>
<name>A0A1H1QB26_9MICO</name>
<dbReference type="InterPro" id="IPR046348">
    <property type="entry name" value="SIS_dom_sf"/>
</dbReference>
<accession>A0A1H1QB26</accession>
<dbReference type="InterPro" id="IPR035490">
    <property type="entry name" value="GlmS/FrlB_SIS"/>
</dbReference>
<dbReference type="eggNOG" id="COG2222">
    <property type="taxonomic scope" value="Bacteria"/>
</dbReference>
<dbReference type="GO" id="GO:0006487">
    <property type="term" value="P:protein N-linked glycosylation"/>
    <property type="evidence" value="ECO:0007669"/>
    <property type="project" value="TreeGrafter"/>
</dbReference>
<dbReference type="PANTHER" id="PTHR10937">
    <property type="entry name" value="GLUCOSAMINE--FRUCTOSE-6-PHOSPHATE AMINOTRANSFERASE, ISOMERIZING"/>
    <property type="match status" value="1"/>
</dbReference>
<dbReference type="Proteomes" id="UP000182126">
    <property type="component" value="Chromosome I"/>
</dbReference>
<dbReference type="CDD" id="cd05710">
    <property type="entry name" value="SIS_1"/>
    <property type="match status" value="1"/>
</dbReference>
<dbReference type="GO" id="GO:0004360">
    <property type="term" value="F:glutamine-fructose-6-phosphate transaminase (isomerizing) activity"/>
    <property type="evidence" value="ECO:0007669"/>
    <property type="project" value="TreeGrafter"/>
</dbReference>
<proteinExistence type="predicted"/>
<dbReference type="GO" id="GO:0006002">
    <property type="term" value="P:fructose 6-phosphate metabolic process"/>
    <property type="evidence" value="ECO:0007669"/>
    <property type="project" value="TreeGrafter"/>
</dbReference>
<dbReference type="SUPFAM" id="SSF53697">
    <property type="entry name" value="SIS domain"/>
    <property type="match status" value="1"/>
</dbReference>
<dbReference type="InterPro" id="IPR035488">
    <property type="entry name" value="FrlB_SIS"/>
</dbReference>
<evidence type="ECO:0000313" key="3">
    <source>
        <dbReference type="Proteomes" id="UP000182126"/>
    </source>
</evidence>
<dbReference type="Gene3D" id="3.40.50.12570">
    <property type="match status" value="1"/>
</dbReference>
<protein>
    <submittedName>
        <fullName evidence="2">Fructoselysine 6-phosphate deglycase</fullName>
    </submittedName>
</protein>
<dbReference type="Gene3D" id="1.10.10.2240">
    <property type="match status" value="1"/>
</dbReference>
<dbReference type="EMBL" id="LT629770">
    <property type="protein sequence ID" value="SDS20721.1"/>
    <property type="molecule type" value="Genomic_DNA"/>
</dbReference>
<reference evidence="2 3" key="1">
    <citation type="submission" date="2016-10" db="EMBL/GenBank/DDBJ databases">
        <authorList>
            <person name="de Groot N.N."/>
        </authorList>
    </citation>
    <scope>NUCLEOTIDE SEQUENCE [LARGE SCALE GENOMIC DNA]</scope>
    <source>
        <strain evidence="2 3">DSM 15019</strain>
    </source>
</reference>
<dbReference type="CDD" id="cd05009">
    <property type="entry name" value="SIS_GlmS_GlmD_2"/>
    <property type="match status" value="1"/>
</dbReference>
<dbReference type="PANTHER" id="PTHR10937:SF14">
    <property type="entry name" value="FRUCTOSELYSINE 6-PHOSPHATE DEGLYCASE"/>
    <property type="match status" value="1"/>
</dbReference>
<organism evidence="2 3">
    <name type="scientific">Microbacterium paraoxydans</name>
    <dbReference type="NCBI Taxonomy" id="199592"/>
    <lineage>
        <taxon>Bacteria</taxon>
        <taxon>Bacillati</taxon>
        <taxon>Actinomycetota</taxon>
        <taxon>Actinomycetes</taxon>
        <taxon>Micrococcales</taxon>
        <taxon>Microbacteriaceae</taxon>
        <taxon>Microbacterium</taxon>
    </lineage>
</organism>
<dbReference type="GO" id="GO:0006047">
    <property type="term" value="P:UDP-N-acetylglucosamine metabolic process"/>
    <property type="evidence" value="ECO:0007669"/>
    <property type="project" value="TreeGrafter"/>
</dbReference>
<dbReference type="GO" id="GO:0097367">
    <property type="term" value="F:carbohydrate derivative binding"/>
    <property type="evidence" value="ECO:0007669"/>
    <property type="project" value="InterPro"/>
</dbReference>